<keyword evidence="5" id="KW-0449">Lipoprotein</keyword>
<keyword evidence="1" id="KW-1003">Cell membrane</keyword>
<proteinExistence type="predicted"/>
<feature type="region of interest" description="Disordered" evidence="6">
    <location>
        <begin position="38"/>
        <end position="93"/>
    </location>
</feature>
<evidence type="ECO:0000256" key="5">
    <source>
        <dbReference type="ARBA" id="ARBA00023288"/>
    </source>
</evidence>
<reference evidence="8 9" key="1">
    <citation type="journal article" date="2018" name="Nat. Biotechnol.">
        <title>A standardized bacterial taxonomy based on genome phylogeny substantially revises the tree of life.</title>
        <authorList>
            <person name="Parks D.H."/>
            <person name="Chuvochina M."/>
            <person name="Waite D.W."/>
            <person name="Rinke C."/>
            <person name="Skarshewski A."/>
            <person name="Chaumeil P.A."/>
            <person name="Hugenholtz P."/>
        </authorList>
    </citation>
    <scope>NUCLEOTIDE SEQUENCE [LARGE SCALE GENOMIC DNA]</scope>
    <source>
        <strain evidence="8">UBA11247</strain>
    </source>
</reference>
<evidence type="ECO:0000256" key="3">
    <source>
        <dbReference type="ARBA" id="ARBA00023136"/>
    </source>
</evidence>
<feature type="chain" id="PRO_5038400675" description="LppP/LprE family lipoprotein" evidence="7">
    <location>
        <begin position="27"/>
        <end position="221"/>
    </location>
</feature>
<accession>A0A3D4T1N7</accession>
<dbReference type="AlphaFoldDB" id="A0A3D4T1N7"/>
<keyword evidence="3" id="KW-0472">Membrane</keyword>
<feature type="signal peptide" evidence="7">
    <location>
        <begin position="1"/>
        <end position="26"/>
    </location>
</feature>
<feature type="compositionally biased region" description="Low complexity" evidence="6">
    <location>
        <begin position="43"/>
        <end position="86"/>
    </location>
</feature>
<keyword evidence="2 7" id="KW-0732">Signal</keyword>
<evidence type="ECO:0000313" key="8">
    <source>
        <dbReference type="EMBL" id="HCT14670.1"/>
    </source>
</evidence>
<name>A0A3D4T1N7_9CORY</name>
<dbReference type="Proteomes" id="UP000261739">
    <property type="component" value="Unassembled WGS sequence"/>
</dbReference>
<sequence length="221" mass="22849">MSPTTSTAVPTTAARRLRRTAPAVLAAGVLLLGACSSDDDGADASTTSAAAPETVTQTVTPSATASPPTGSVTPSPGETSPPTDDPGSCSGLTGKDAVMRWYGEVPLPEQGYPYAPGAATIETYDPCAALSSVILPVAHETVSSPTQVMLFHHGRYIGTATEKAYGFYPDIERLADNSLRVTWHWPQAGDANADPTGRSTATFTWNDATGRVDMVGEVPPV</sequence>
<dbReference type="STRING" id="863239.GCA_000213935_02007"/>
<protein>
    <recommendedName>
        <fullName evidence="10">LppP/LprE family lipoprotein</fullName>
    </recommendedName>
</protein>
<keyword evidence="4" id="KW-0564">Palmitate</keyword>
<evidence type="ECO:0000256" key="2">
    <source>
        <dbReference type="ARBA" id="ARBA00022729"/>
    </source>
</evidence>
<evidence type="ECO:0008006" key="10">
    <source>
        <dbReference type="Google" id="ProtNLM"/>
    </source>
</evidence>
<evidence type="ECO:0000256" key="1">
    <source>
        <dbReference type="ARBA" id="ARBA00022475"/>
    </source>
</evidence>
<dbReference type="InterPro" id="IPR025971">
    <property type="entry name" value="LppP/LprE"/>
</dbReference>
<dbReference type="Pfam" id="PF14041">
    <property type="entry name" value="Lipoprotein_21"/>
    <property type="match status" value="1"/>
</dbReference>
<evidence type="ECO:0000256" key="6">
    <source>
        <dbReference type="SAM" id="MobiDB-lite"/>
    </source>
</evidence>
<evidence type="ECO:0000256" key="7">
    <source>
        <dbReference type="SAM" id="SignalP"/>
    </source>
</evidence>
<dbReference type="EMBL" id="DQID01000200">
    <property type="protein sequence ID" value="HCT14670.1"/>
    <property type="molecule type" value="Genomic_DNA"/>
</dbReference>
<organism evidence="8 9">
    <name type="scientific">Corynebacterium nuruki</name>
    <dbReference type="NCBI Taxonomy" id="1032851"/>
    <lineage>
        <taxon>Bacteria</taxon>
        <taxon>Bacillati</taxon>
        <taxon>Actinomycetota</taxon>
        <taxon>Actinomycetes</taxon>
        <taxon>Mycobacteriales</taxon>
        <taxon>Corynebacteriaceae</taxon>
        <taxon>Corynebacterium</taxon>
    </lineage>
</organism>
<evidence type="ECO:0000256" key="4">
    <source>
        <dbReference type="ARBA" id="ARBA00023139"/>
    </source>
</evidence>
<evidence type="ECO:0000313" key="9">
    <source>
        <dbReference type="Proteomes" id="UP000261739"/>
    </source>
</evidence>
<comment type="caution">
    <text evidence="8">The sequence shown here is derived from an EMBL/GenBank/DDBJ whole genome shotgun (WGS) entry which is preliminary data.</text>
</comment>
<gene>
    <name evidence="8" type="ORF">DIW82_07740</name>
</gene>